<dbReference type="EMBL" id="CSAE01000095">
    <property type="protein sequence ID" value="COV35331.1"/>
    <property type="molecule type" value="Genomic_DNA"/>
</dbReference>
<dbReference type="EMBL" id="CQQC01001054">
    <property type="protein sequence ID" value="CNV59996.1"/>
    <property type="molecule type" value="Genomic_DNA"/>
</dbReference>
<organism evidence="6 9">
    <name type="scientific">Mycobacterium tuberculosis</name>
    <dbReference type="NCBI Taxonomy" id="1773"/>
    <lineage>
        <taxon>Bacteria</taxon>
        <taxon>Bacillati</taxon>
        <taxon>Actinomycetota</taxon>
        <taxon>Actinomycetes</taxon>
        <taxon>Mycobacteriales</taxon>
        <taxon>Mycobacteriaceae</taxon>
        <taxon>Mycobacterium</taxon>
        <taxon>Mycobacterium tuberculosis complex</taxon>
    </lineage>
</organism>
<dbReference type="Proteomes" id="UP000048948">
    <property type="component" value="Unassembled WGS sequence"/>
</dbReference>
<name>A0A0U0QYC1_MYCTX</name>
<evidence type="ECO:0000313" key="13">
    <source>
        <dbReference type="Proteomes" id="UP000046947"/>
    </source>
</evidence>
<evidence type="ECO:0000313" key="2">
    <source>
        <dbReference type="EMBL" id="CFE51758.1"/>
    </source>
</evidence>
<evidence type="ECO:0000313" key="15">
    <source>
        <dbReference type="Proteomes" id="UP000048948"/>
    </source>
</evidence>
<reference evidence="6" key="2">
    <citation type="submission" date="2015-03" db="EMBL/GenBank/DDBJ databases">
        <authorList>
            <person name="Murphy D."/>
        </authorList>
    </citation>
    <scope>NUCLEOTIDE SEQUENCE [LARGE SCALE GENOMIC DNA]</scope>
    <source>
        <strain evidence="6">K00500041</strain>
    </source>
</reference>
<evidence type="ECO:0000256" key="1">
    <source>
        <dbReference type="SAM" id="MobiDB-lite"/>
    </source>
</evidence>
<evidence type="ECO:0000313" key="3">
    <source>
        <dbReference type="EMBL" id="CKR81490.1"/>
    </source>
</evidence>
<evidence type="ECO:0000313" key="12">
    <source>
        <dbReference type="Proteomes" id="UP000045842"/>
    </source>
</evidence>
<dbReference type="EMBL" id="CFOH01000290">
    <property type="protein sequence ID" value="CFE51758.1"/>
    <property type="molecule type" value="Genomic_DNA"/>
</dbReference>
<reference evidence="9 10" key="1">
    <citation type="submission" date="2015-03" db="EMBL/GenBank/DDBJ databases">
        <authorList>
            <consortium name="Pathogen Informatics"/>
        </authorList>
    </citation>
    <scope>NUCLEOTIDE SEQUENCE [LARGE SCALE GENOMIC DNA]</scope>
    <source>
        <strain evidence="3 15">Bir 172</strain>
        <strain evidence="4 10">D00501624</strain>
        <strain evidence="5 12">G09801536</strain>
        <strain evidence="2 13">H09601792</strain>
        <strain evidence="9">K00500041</strain>
        <strain evidence="7 11">M09401471</strain>
        <strain evidence="8 14">P00601463</strain>
    </source>
</reference>
<dbReference type="Proteomes" id="UP000038802">
    <property type="component" value="Unassembled WGS sequence"/>
</dbReference>
<accession>A0A0U0QYC1</accession>
<evidence type="ECO:0000313" key="5">
    <source>
        <dbReference type="EMBL" id="COV19721.1"/>
    </source>
</evidence>
<evidence type="ECO:0000313" key="14">
    <source>
        <dbReference type="Proteomes" id="UP000048600"/>
    </source>
</evidence>
<evidence type="ECO:0000313" key="10">
    <source>
        <dbReference type="Proteomes" id="UP000039217"/>
    </source>
</evidence>
<evidence type="ECO:0000313" key="6">
    <source>
        <dbReference type="EMBL" id="COV35331.1"/>
    </source>
</evidence>
<gene>
    <name evidence="4" type="ORF">ERS007661_02788</name>
    <name evidence="5" type="ORF">ERS007679_01284</name>
    <name evidence="2" type="ORF">ERS007688_01970</name>
    <name evidence="6" type="ORF">ERS007703_01206</name>
    <name evidence="7" type="ORF">ERS007720_02474</name>
    <name evidence="8" type="ORF">ERS007741_03161</name>
    <name evidence="3" type="ORF">ERS027646_00727</name>
</gene>
<evidence type="ECO:0000313" key="9">
    <source>
        <dbReference type="Proteomes" id="UP000038802"/>
    </source>
</evidence>
<evidence type="ECO:0000313" key="7">
    <source>
        <dbReference type="EMBL" id="COW36760.1"/>
    </source>
</evidence>
<dbReference type="Proteomes" id="UP000048600">
    <property type="component" value="Unassembled WGS sequence"/>
</dbReference>
<proteinExistence type="predicted"/>
<dbReference type="AlphaFoldDB" id="A0A0U0QYC1"/>
<feature type="region of interest" description="Disordered" evidence="1">
    <location>
        <begin position="33"/>
        <end position="58"/>
    </location>
</feature>
<sequence>MLSNAPLGSAICTNHIRAWPSESRSSVCGPMSCAAEDRPRSASLRRSSSNRASSRRAPMSAVLVTRNVHFLCGV</sequence>
<dbReference type="Proteomes" id="UP000045842">
    <property type="component" value="Unassembled WGS sequence"/>
</dbReference>
<dbReference type="EMBL" id="CNGE01000083">
    <property type="protein sequence ID" value="CKR81490.1"/>
    <property type="molecule type" value="Genomic_DNA"/>
</dbReference>
<dbReference type="EMBL" id="CSAJ01000321">
    <property type="protein sequence ID" value="COW36760.1"/>
    <property type="molecule type" value="Genomic_DNA"/>
</dbReference>
<feature type="compositionally biased region" description="Low complexity" evidence="1">
    <location>
        <begin position="41"/>
        <end position="58"/>
    </location>
</feature>
<evidence type="ECO:0000313" key="8">
    <source>
        <dbReference type="EMBL" id="COW78986.1"/>
    </source>
</evidence>
<evidence type="ECO:0000313" key="4">
    <source>
        <dbReference type="EMBL" id="CNV59996.1"/>
    </source>
</evidence>
<dbReference type="Proteomes" id="UP000046947">
    <property type="component" value="Unassembled WGS sequence"/>
</dbReference>
<protein>
    <submittedName>
        <fullName evidence="6">Uncharacterized protein</fullName>
    </submittedName>
</protein>
<evidence type="ECO:0000313" key="11">
    <source>
        <dbReference type="Proteomes" id="UP000044938"/>
    </source>
</evidence>
<dbReference type="EMBL" id="CSAD01000133">
    <property type="protein sequence ID" value="COV19721.1"/>
    <property type="molecule type" value="Genomic_DNA"/>
</dbReference>
<dbReference type="Proteomes" id="UP000044938">
    <property type="component" value="Unassembled WGS sequence"/>
</dbReference>
<dbReference type="EMBL" id="CHKL01000442">
    <property type="protein sequence ID" value="COW78986.1"/>
    <property type="molecule type" value="Genomic_DNA"/>
</dbReference>
<dbReference type="Proteomes" id="UP000039217">
    <property type="component" value="Unassembled WGS sequence"/>
</dbReference>